<evidence type="ECO:0000313" key="1">
    <source>
        <dbReference type="EMBL" id="GEP69485.1"/>
    </source>
</evidence>
<dbReference type="PIRSF" id="PIRSF029171">
    <property type="entry name" value="Esterase_LipA"/>
    <property type="match status" value="1"/>
</dbReference>
<evidence type="ECO:0000313" key="2">
    <source>
        <dbReference type="Proteomes" id="UP000321798"/>
    </source>
</evidence>
<sequence>MTDRPDRAPGPATSRRRLLVLSAALVVAALGTLVAAEGVRIAGDAKERSGLEEFYAQPAGAADGEPGTLVKSEELVGAPLDARAWRVMYRSTDLSGAPVVVTGVVVTPLGAAPAAGRTVLAWGHPTTGSAPGCAPSRAFDPFLGIEGLRLMLDRGYTVVATDYLGMGTDGPDSYLVGETAARSVLDAVRAAQHLPDAHAGDGVVLWGHSQGGQAVLFAAEQAPRYAPELRIEAVATAAPAADLTALVRSHLDDISGVTIGAYAFTAFSEVYGPTTPGAALADVLTPSALRVVPQMTSLCLLSSLDELHRIGTPLVGDFVQGDPTTTEPWATLLAENSAGRTAFDAPLLIAQGADDELVLPADTAAFAAHERALGIDVSEVTVDHATHATIAYLALPTLDRWLDEHVPASGRG</sequence>
<dbReference type="SUPFAM" id="SSF53474">
    <property type="entry name" value="alpha/beta-Hydrolases"/>
    <property type="match status" value="1"/>
</dbReference>
<reference evidence="1 2" key="1">
    <citation type="submission" date="2019-07" db="EMBL/GenBank/DDBJ databases">
        <title>Whole genome shotgun sequence of Cellulomonas soli NBRC 109434.</title>
        <authorList>
            <person name="Hosoyama A."/>
            <person name="Uohara A."/>
            <person name="Ohji S."/>
            <person name="Ichikawa N."/>
        </authorList>
    </citation>
    <scope>NUCLEOTIDE SEQUENCE [LARGE SCALE GENOMIC DNA]</scope>
    <source>
        <strain evidence="1 2">NBRC 109434</strain>
    </source>
</reference>
<dbReference type="PANTHER" id="PTHR34853">
    <property type="match status" value="1"/>
</dbReference>
<dbReference type="InterPro" id="IPR029058">
    <property type="entry name" value="AB_hydrolase_fold"/>
</dbReference>
<dbReference type="Proteomes" id="UP000321798">
    <property type="component" value="Unassembled WGS sequence"/>
</dbReference>
<dbReference type="EMBL" id="BKAL01000007">
    <property type="protein sequence ID" value="GEP69485.1"/>
    <property type="molecule type" value="Genomic_DNA"/>
</dbReference>
<accession>A0A512PE52</accession>
<dbReference type="InterPro" id="IPR006311">
    <property type="entry name" value="TAT_signal"/>
</dbReference>
<dbReference type="RefSeq" id="WP_223203606.1">
    <property type="nucleotide sequence ID" value="NZ_BAABBJ010000007.1"/>
</dbReference>
<organism evidence="1 2">
    <name type="scientific">Cellulomonas soli</name>
    <dbReference type="NCBI Taxonomy" id="931535"/>
    <lineage>
        <taxon>Bacteria</taxon>
        <taxon>Bacillati</taxon>
        <taxon>Actinomycetota</taxon>
        <taxon>Actinomycetes</taxon>
        <taxon>Micrococcales</taxon>
        <taxon>Cellulomonadaceae</taxon>
        <taxon>Cellulomonas</taxon>
    </lineage>
</organism>
<comment type="caution">
    <text evidence="1">The sequence shown here is derived from an EMBL/GenBank/DDBJ whole genome shotgun (WGS) entry which is preliminary data.</text>
</comment>
<name>A0A512PE52_9CELL</name>
<dbReference type="GO" id="GO:0016042">
    <property type="term" value="P:lipid catabolic process"/>
    <property type="evidence" value="ECO:0007669"/>
    <property type="project" value="InterPro"/>
</dbReference>
<dbReference type="InterPro" id="IPR005152">
    <property type="entry name" value="Lipase_secreted"/>
</dbReference>
<protein>
    <recommendedName>
        <fullName evidence="3">Lipase</fullName>
    </recommendedName>
</protein>
<dbReference type="AlphaFoldDB" id="A0A512PE52"/>
<keyword evidence="2" id="KW-1185">Reference proteome</keyword>
<dbReference type="Gene3D" id="3.40.50.1820">
    <property type="entry name" value="alpha/beta hydrolase"/>
    <property type="match status" value="2"/>
</dbReference>
<dbReference type="PROSITE" id="PS51318">
    <property type="entry name" value="TAT"/>
    <property type="match status" value="1"/>
</dbReference>
<evidence type="ECO:0008006" key="3">
    <source>
        <dbReference type="Google" id="ProtNLM"/>
    </source>
</evidence>
<dbReference type="GO" id="GO:0004806">
    <property type="term" value="F:triacylglycerol lipase activity"/>
    <property type="evidence" value="ECO:0007669"/>
    <property type="project" value="InterPro"/>
</dbReference>
<dbReference type="PANTHER" id="PTHR34853:SF1">
    <property type="entry name" value="LIPASE 5"/>
    <property type="match status" value="1"/>
</dbReference>
<gene>
    <name evidence="1" type="ORF">CSO01_22000</name>
</gene>
<dbReference type="Pfam" id="PF03583">
    <property type="entry name" value="LIP"/>
    <property type="match status" value="1"/>
</dbReference>
<proteinExistence type="predicted"/>